<gene>
    <name evidence="19" type="ORF">MSPICULIGERA_LOCUS16046</name>
</gene>
<dbReference type="PROSITE" id="PS00236">
    <property type="entry name" value="NEUROTR_ION_CHANNEL"/>
    <property type="match status" value="1"/>
</dbReference>
<dbReference type="InterPro" id="IPR006201">
    <property type="entry name" value="Neur_channel"/>
</dbReference>
<evidence type="ECO:0000256" key="2">
    <source>
        <dbReference type="ARBA" id="ARBA00022475"/>
    </source>
</evidence>
<keyword evidence="4 15" id="KW-1133">Transmembrane helix</keyword>
<dbReference type="InterPro" id="IPR036719">
    <property type="entry name" value="Neuro-gated_channel_TM_sf"/>
</dbReference>
<proteinExistence type="inferred from homology"/>
<feature type="domain" description="Neurotransmitter-gated ion-channel transmembrane" evidence="18">
    <location>
        <begin position="199"/>
        <end position="432"/>
    </location>
</feature>
<evidence type="ECO:0000256" key="10">
    <source>
        <dbReference type="ARBA" id="ARBA00023180"/>
    </source>
</evidence>
<feature type="transmembrane region" description="Helical" evidence="15">
    <location>
        <begin position="417"/>
        <end position="441"/>
    </location>
</feature>
<organism evidence="19 20">
    <name type="scientific">Mesorhabditis spiculigera</name>
    <dbReference type="NCBI Taxonomy" id="96644"/>
    <lineage>
        <taxon>Eukaryota</taxon>
        <taxon>Metazoa</taxon>
        <taxon>Ecdysozoa</taxon>
        <taxon>Nematoda</taxon>
        <taxon>Chromadorea</taxon>
        <taxon>Rhabditida</taxon>
        <taxon>Rhabditina</taxon>
        <taxon>Rhabditomorpha</taxon>
        <taxon>Rhabditoidea</taxon>
        <taxon>Rhabditidae</taxon>
        <taxon>Mesorhabditinae</taxon>
        <taxon>Mesorhabditis</taxon>
    </lineage>
</organism>
<dbReference type="InterPro" id="IPR038050">
    <property type="entry name" value="Neuro_actylchol_rec"/>
</dbReference>
<feature type="transmembrane region" description="Helical" evidence="15">
    <location>
        <begin position="256"/>
        <end position="278"/>
    </location>
</feature>
<feature type="coiled-coil region" evidence="16">
    <location>
        <begin position="303"/>
        <end position="333"/>
    </location>
</feature>
<dbReference type="InterPro" id="IPR036734">
    <property type="entry name" value="Neur_chan_lig-bd_sf"/>
</dbReference>
<evidence type="ECO:0000256" key="5">
    <source>
        <dbReference type="ARBA" id="ARBA00023018"/>
    </source>
</evidence>
<dbReference type="Gene3D" id="1.20.58.390">
    <property type="entry name" value="Neurotransmitter-gated ion-channel transmembrane domain"/>
    <property type="match status" value="2"/>
</dbReference>
<dbReference type="PRINTS" id="PR00254">
    <property type="entry name" value="NICOTINICR"/>
</dbReference>
<keyword evidence="1 15" id="KW-0813">Transport</keyword>
<evidence type="ECO:0000256" key="6">
    <source>
        <dbReference type="ARBA" id="ARBA00023065"/>
    </source>
</evidence>
<keyword evidence="6 15" id="KW-0406">Ion transport</keyword>
<evidence type="ECO:0000256" key="12">
    <source>
        <dbReference type="ARBA" id="ARBA00023286"/>
    </source>
</evidence>
<keyword evidence="7 15" id="KW-0472">Membrane</keyword>
<sequence>MPKPPASLLLLLSVFFLLLHQCYGDVYVAQLLEHLMMDYNKIWTPDVVLYNNADGEPHINIASLAMVDSQGTVIWMPPSIYKSFCAINIADFPYDSQTCEMKFGGWTNDGQTLDLQQISPVVNEKPEKRFDDTGTEYQFLPNGMGLSFYHSSAEWDLISITSSRYAQIYPGCCGQVYYIDIRYSLVLRRKAIFFTVMLTIPSMLITNMTPFVFFIPPIEHKMTFSISIFVAFSVFYLVLIEIIPPTSLVLPLIGKYLLFTLIMIFCCTIVSVVNINIYRRQAFAWEMSDWQRWLFVRTLPKYLKLKQLDYSEEEKERERKETEERKLRRMARRGRRVRSKRAPAADTSPVFRSRRLRLLSLVEMDVSFRNRSAADAHSLIKQLSNSVQIIAAHFHNQSQESKITDEWRLMSLVIDRIFLIVYVLLNLGANVWFVLSVPTIFDDRPELFGTPAYKPLSGDAINILSRPDFEYPV</sequence>
<keyword evidence="20" id="KW-1185">Reference proteome</keyword>
<evidence type="ECO:0000313" key="20">
    <source>
        <dbReference type="Proteomes" id="UP001177023"/>
    </source>
</evidence>
<dbReference type="InterPro" id="IPR018000">
    <property type="entry name" value="Neurotransmitter_ion_chnl_CS"/>
</dbReference>
<dbReference type="CDD" id="cd19064">
    <property type="entry name" value="LGIC_TM_nAChR"/>
    <property type="match status" value="1"/>
</dbReference>
<dbReference type="Proteomes" id="UP001177023">
    <property type="component" value="Unassembled WGS sequence"/>
</dbReference>
<accession>A0AA36D0M9</accession>
<keyword evidence="5" id="KW-0770">Synapse</keyword>
<dbReference type="InterPro" id="IPR002394">
    <property type="entry name" value="Nicotinic_acetylcholine_rcpt"/>
</dbReference>
<evidence type="ECO:0000256" key="8">
    <source>
        <dbReference type="ARBA" id="ARBA00023157"/>
    </source>
</evidence>
<evidence type="ECO:0000256" key="11">
    <source>
        <dbReference type="ARBA" id="ARBA00023257"/>
    </source>
</evidence>
<name>A0AA36D0M9_9BILA</name>
<dbReference type="SUPFAM" id="SSF63712">
    <property type="entry name" value="Nicotinic receptor ligand binding domain-like"/>
    <property type="match status" value="1"/>
</dbReference>
<reference evidence="19" key="1">
    <citation type="submission" date="2023-06" db="EMBL/GenBank/DDBJ databases">
        <authorList>
            <person name="Delattre M."/>
        </authorList>
    </citation>
    <scope>NUCLEOTIDE SEQUENCE</scope>
    <source>
        <strain evidence="19">AF72</strain>
    </source>
</reference>
<evidence type="ECO:0000256" key="13">
    <source>
        <dbReference type="ARBA" id="ARBA00023303"/>
    </source>
</evidence>
<keyword evidence="2" id="KW-1003">Cell membrane</keyword>
<keyword evidence="13 15" id="KW-0407">Ion channel</keyword>
<keyword evidence="11" id="KW-0628">Postsynaptic cell membrane</keyword>
<keyword evidence="16" id="KW-0175">Coiled coil</keyword>
<dbReference type="GO" id="GO:0004888">
    <property type="term" value="F:transmembrane signaling receptor activity"/>
    <property type="evidence" value="ECO:0007669"/>
    <property type="project" value="InterPro"/>
</dbReference>
<evidence type="ECO:0000256" key="15">
    <source>
        <dbReference type="RuleBase" id="RU000687"/>
    </source>
</evidence>
<protein>
    <submittedName>
        <fullName evidence="19">Uncharacterized protein</fullName>
    </submittedName>
</protein>
<evidence type="ECO:0000256" key="16">
    <source>
        <dbReference type="SAM" id="Coils"/>
    </source>
</evidence>
<evidence type="ECO:0000313" key="19">
    <source>
        <dbReference type="EMBL" id="CAJ0577779.1"/>
    </source>
</evidence>
<dbReference type="SUPFAM" id="SSF90112">
    <property type="entry name" value="Neurotransmitter-gated ion-channel transmembrane pore"/>
    <property type="match status" value="1"/>
</dbReference>
<keyword evidence="12" id="KW-1071">Ligand-gated ion channel</keyword>
<evidence type="ECO:0000256" key="1">
    <source>
        <dbReference type="ARBA" id="ARBA00022448"/>
    </source>
</evidence>
<feature type="non-terminal residue" evidence="19">
    <location>
        <position position="473"/>
    </location>
</feature>
<evidence type="ECO:0000259" key="17">
    <source>
        <dbReference type="Pfam" id="PF02931"/>
    </source>
</evidence>
<feature type="transmembrane region" description="Helical" evidence="15">
    <location>
        <begin position="191"/>
        <end position="215"/>
    </location>
</feature>
<evidence type="ECO:0000256" key="3">
    <source>
        <dbReference type="ARBA" id="ARBA00022692"/>
    </source>
</evidence>
<keyword evidence="8" id="KW-1015">Disulfide bond</keyword>
<feature type="domain" description="Neurotransmitter-gated ion-channel ligand-binding" evidence="17">
    <location>
        <begin position="32"/>
        <end position="190"/>
    </location>
</feature>
<evidence type="ECO:0000256" key="9">
    <source>
        <dbReference type="ARBA" id="ARBA00023170"/>
    </source>
</evidence>
<keyword evidence="10" id="KW-0325">Glycoprotein</keyword>
<comment type="subcellular location">
    <subcellularLocation>
        <location evidence="14">Postsynaptic cell membrane</location>
        <topology evidence="14">Multi-pass membrane protein</topology>
    </subcellularLocation>
</comment>
<keyword evidence="3 15" id="KW-0812">Transmembrane</keyword>
<dbReference type="PRINTS" id="PR00252">
    <property type="entry name" value="NRIONCHANNEL"/>
</dbReference>
<dbReference type="InterPro" id="IPR006029">
    <property type="entry name" value="Neurotrans-gated_channel_TM"/>
</dbReference>
<evidence type="ECO:0000256" key="14">
    <source>
        <dbReference type="ARBA" id="ARBA00034104"/>
    </source>
</evidence>
<dbReference type="InterPro" id="IPR006202">
    <property type="entry name" value="Neur_chan_lig-bd"/>
</dbReference>
<dbReference type="GO" id="GO:0045211">
    <property type="term" value="C:postsynaptic membrane"/>
    <property type="evidence" value="ECO:0007669"/>
    <property type="project" value="UniProtKB-SubCell"/>
</dbReference>
<dbReference type="Gene3D" id="2.70.170.10">
    <property type="entry name" value="Neurotransmitter-gated ion-channel ligand-binding domain"/>
    <property type="match status" value="1"/>
</dbReference>
<evidence type="ECO:0000259" key="18">
    <source>
        <dbReference type="Pfam" id="PF02932"/>
    </source>
</evidence>
<comment type="caution">
    <text evidence="19">The sequence shown here is derived from an EMBL/GenBank/DDBJ whole genome shotgun (WGS) entry which is preliminary data.</text>
</comment>
<keyword evidence="9" id="KW-0675">Receptor</keyword>
<comment type="similarity">
    <text evidence="15">Belongs to the ligand-gated ion channel (TC 1.A.9) family.</text>
</comment>
<dbReference type="Pfam" id="PF02932">
    <property type="entry name" value="Neur_chan_memb"/>
    <property type="match status" value="1"/>
</dbReference>
<dbReference type="AlphaFoldDB" id="A0AA36D0M9"/>
<dbReference type="PANTHER" id="PTHR18945">
    <property type="entry name" value="NEUROTRANSMITTER GATED ION CHANNEL"/>
    <property type="match status" value="1"/>
</dbReference>
<dbReference type="EMBL" id="CATQJA010002651">
    <property type="protein sequence ID" value="CAJ0577779.1"/>
    <property type="molecule type" value="Genomic_DNA"/>
</dbReference>
<evidence type="ECO:0000256" key="4">
    <source>
        <dbReference type="ARBA" id="ARBA00022989"/>
    </source>
</evidence>
<dbReference type="GO" id="GO:0022848">
    <property type="term" value="F:acetylcholine-gated monoatomic cation-selective channel activity"/>
    <property type="evidence" value="ECO:0007669"/>
    <property type="project" value="InterPro"/>
</dbReference>
<evidence type="ECO:0000256" key="7">
    <source>
        <dbReference type="ARBA" id="ARBA00023136"/>
    </source>
</evidence>
<feature type="transmembrane region" description="Helical" evidence="15">
    <location>
        <begin position="222"/>
        <end position="244"/>
    </location>
</feature>
<dbReference type="Pfam" id="PF02931">
    <property type="entry name" value="Neur_chan_LBD"/>
    <property type="match status" value="1"/>
</dbReference>